<feature type="domain" description="Duffy-binding-like" evidence="6">
    <location>
        <begin position="303"/>
        <end position="457"/>
    </location>
</feature>
<gene>
    <name evidence="7" type="ORF">PFBG_06072</name>
</gene>
<dbReference type="Pfam" id="PF22672">
    <property type="entry name" value="DBL_C"/>
    <property type="match status" value="2"/>
</dbReference>
<accession>W7F2N1</accession>
<dbReference type="InterPro" id="IPR004258">
    <property type="entry name" value="DBL"/>
</dbReference>
<dbReference type="EMBL" id="KE123690">
    <property type="protein sequence ID" value="EUR54407.1"/>
    <property type="molecule type" value="Genomic_DNA"/>
</dbReference>
<dbReference type="Pfam" id="PF05424">
    <property type="entry name" value="Duffy_binding"/>
    <property type="match status" value="5"/>
</dbReference>
<feature type="coiled-coil region" evidence="1">
    <location>
        <begin position="1464"/>
        <end position="1501"/>
    </location>
</feature>
<dbReference type="Pfam" id="PF03011">
    <property type="entry name" value="PFEMP"/>
    <property type="match status" value="1"/>
</dbReference>
<dbReference type="InterPro" id="IPR029210">
    <property type="entry name" value="PfEMP1_NTS"/>
</dbReference>
<dbReference type="GO" id="GO:0046789">
    <property type="term" value="F:host cell surface receptor binding"/>
    <property type="evidence" value="ECO:0007669"/>
    <property type="project" value="InterPro"/>
</dbReference>
<feature type="domain" description="Duffy-antigen binding" evidence="4">
    <location>
        <begin position="106"/>
        <end position="299"/>
    </location>
</feature>
<dbReference type="FunFam" id="1.20.58.830:FF:000029">
    <property type="entry name" value="Erythrocyte membrane protein 1, PfEMP1"/>
    <property type="match status" value="1"/>
</dbReference>
<evidence type="ECO:0000259" key="4">
    <source>
        <dbReference type="Pfam" id="PF05424"/>
    </source>
</evidence>
<evidence type="ECO:0000313" key="7">
    <source>
        <dbReference type="EMBL" id="EUR54407.1"/>
    </source>
</evidence>
<feature type="domain" description="Duffy-antigen binding" evidence="4">
    <location>
        <begin position="2092"/>
        <end position="2232"/>
    </location>
</feature>
<feature type="domain" description="Duffy-antigen binding" evidence="4">
    <location>
        <begin position="1703"/>
        <end position="1886"/>
    </location>
</feature>
<evidence type="ECO:0000259" key="5">
    <source>
        <dbReference type="Pfam" id="PF15447"/>
    </source>
</evidence>
<feature type="domain" description="Duffy-antigen binding" evidence="4">
    <location>
        <begin position="1260"/>
        <end position="1447"/>
    </location>
</feature>
<dbReference type="SUPFAM" id="SSF140924">
    <property type="entry name" value="Duffy binding domain-like"/>
    <property type="match status" value="6"/>
</dbReference>
<dbReference type="InterPro" id="IPR042202">
    <property type="entry name" value="Duffy-ag-bd_sf"/>
</dbReference>
<organism evidence="7 8">
    <name type="scientific">Plasmodium falciparum (isolate 7G8)</name>
    <dbReference type="NCBI Taxonomy" id="57266"/>
    <lineage>
        <taxon>Eukaryota</taxon>
        <taxon>Sar</taxon>
        <taxon>Alveolata</taxon>
        <taxon>Apicomplexa</taxon>
        <taxon>Aconoidasida</taxon>
        <taxon>Haemosporida</taxon>
        <taxon>Plasmodiidae</taxon>
        <taxon>Plasmodium</taxon>
        <taxon>Plasmodium (Laverania)</taxon>
    </lineage>
</organism>
<dbReference type="Gene3D" id="1.20.58.1930">
    <property type="match status" value="1"/>
</dbReference>
<feature type="domain" description="Duffy-binding-like" evidence="3">
    <location>
        <begin position="570"/>
        <end position="711"/>
    </location>
</feature>
<dbReference type="OrthoDB" id="379185at2759"/>
<reference evidence="8" key="1">
    <citation type="submission" date="2007-11" db="EMBL/GenBank/DDBJ databases">
        <authorList>
            <consortium name="The Broad Institute Genome Sequencing Platform"/>
            <person name="Volkman S.K."/>
            <person name="Daily J.P."/>
            <person name="Sarr O."/>
            <person name="Ndiaye D."/>
            <person name="Ndir O."/>
            <person name="Mboup S."/>
            <person name="Lukens A."/>
            <person name="Stange-Thomann N."/>
            <person name="Mauceli E."/>
            <person name="Gnerre S."/>
            <person name="Jaffe D."/>
            <person name="Zainoun J."/>
            <person name="Wiegand R.C."/>
            <person name="Birren B."/>
            <person name="Galagan J."/>
            <person name="Lander E."/>
            <person name="Wirth D.F."/>
        </authorList>
    </citation>
    <scope>NUCLEOTIDE SEQUENCE [LARGE SCALE GENOMIC DNA]</scope>
    <source>
        <strain evidence="8">7G8</strain>
    </source>
</reference>
<feature type="domain" description="Duffy-antigen binding" evidence="4">
    <location>
        <begin position="845"/>
        <end position="1028"/>
    </location>
</feature>
<evidence type="ECO:0000313" key="8">
    <source>
        <dbReference type="Proteomes" id="UP000030688"/>
    </source>
</evidence>
<dbReference type="Gene3D" id="1.20.58.830">
    <property type="match status" value="5"/>
</dbReference>
<dbReference type="GO" id="GO:0016020">
    <property type="term" value="C:membrane"/>
    <property type="evidence" value="ECO:0007669"/>
    <property type="project" value="InterPro"/>
</dbReference>
<keyword evidence="1" id="KW-0175">Coiled coil</keyword>
<protein>
    <recommendedName>
        <fullName evidence="9">Erythrocyte membrane protein 1</fullName>
    </recommendedName>
</protein>
<dbReference type="InterPro" id="IPR008602">
    <property type="entry name" value="Duffy-antigen-binding"/>
</dbReference>
<dbReference type="InterPro" id="IPR054595">
    <property type="entry name" value="DBL_C"/>
</dbReference>
<proteinExistence type="predicted"/>
<evidence type="ECO:0000256" key="1">
    <source>
        <dbReference type="SAM" id="Coils"/>
    </source>
</evidence>
<evidence type="ECO:0000256" key="2">
    <source>
        <dbReference type="SAM" id="MobiDB-lite"/>
    </source>
</evidence>
<dbReference type="Proteomes" id="UP000030688">
    <property type="component" value="Unassembled WGS sequence"/>
</dbReference>
<name>W7F2N1_PLAF8</name>
<feature type="domain" description="Plasmodium falciparum erythrocyte membrane protein-1 N-terminal segment" evidence="5">
    <location>
        <begin position="9"/>
        <end position="42"/>
    </location>
</feature>
<feature type="region of interest" description="Disordered" evidence="2">
    <location>
        <begin position="704"/>
        <end position="748"/>
    </location>
</feature>
<reference evidence="7 8" key="2">
    <citation type="submission" date="2013-02" db="EMBL/GenBank/DDBJ databases">
        <title>The Genome Sequence of Plasmodium falciparum 7G8.</title>
        <authorList>
            <consortium name="The Broad Institute Genome Sequencing Platform"/>
            <consortium name="The Broad Institute Genome Sequencing Center for Infectious Disease"/>
            <person name="Neafsey D."/>
            <person name="Cheeseman I."/>
            <person name="Volkman S."/>
            <person name="Adams J."/>
            <person name="Walker B."/>
            <person name="Young S.K."/>
            <person name="Zeng Q."/>
            <person name="Gargeya S."/>
            <person name="Fitzgerald M."/>
            <person name="Haas B."/>
            <person name="Abouelleil A."/>
            <person name="Alvarado L."/>
            <person name="Arachchi H.M."/>
            <person name="Berlin A.M."/>
            <person name="Chapman S.B."/>
            <person name="Dewar J."/>
            <person name="Goldberg J."/>
            <person name="Griggs A."/>
            <person name="Gujja S."/>
            <person name="Hansen M."/>
            <person name="Howarth C."/>
            <person name="Imamovic A."/>
            <person name="Larimer J."/>
            <person name="McCowan C."/>
            <person name="Murphy C."/>
            <person name="Neiman D."/>
            <person name="Pearson M."/>
            <person name="Priest M."/>
            <person name="Roberts A."/>
            <person name="Saif S."/>
            <person name="Shea T."/>
            <person name="Sisk P."/>
            <person name="Sykes S."/>
            <person name="Wortman J."/>
            <person name="Nusbaum C."/>
            <person name="Birren B."/>
        </authorList>
    </citation>
    <scope>NUCLEOTIDE SEQUENCE [LARGE SCALE GENOMIC DNA]</scope>
    <source>
        <strain evidence="7 8">7G8</strain>
    </source>
</reference>
<evidence type="ECO:0008006" key="9">
    <source>
        <dbReference type="Google" id="ProtNLM"/>
    </source>
</evidence>
<evidence type="ECO:0000259" key="6">
    <source>
        <dbReference type="Pfam" id="PF22672"/>
    </source>
</evidence>
<dbReference type="Gene3D" id="1.20.1310.20">
    <property type="entry name" value="Duffy-antigen binding domain"/>
    <property type="match status" value="5"/>
</dbReference>
<evidence type="ECO:0000259" key="3">
    <source>
        <dbReference type="Pfam" id="PF03011"/>
    </source>
</evidence>
<sequence length="2378" mass="277354">MGPQSGGQSAKEVLDEYGEQIQQKVYNSAIDYISELKGNLSRVELSNNGKVYTEDACHLNYIYDTNVTSGGGKENPCYGRQGVRFSDTNGAECYRTRIKGSNRISGSCAPFRRLHMCDRNLEEIKPHQITSTHNLLLDVLLAAKHEGEMITKNLKEYDNANYESKICTALARSFADIGDIIRGKDLFLGHKQRKKYLEERLGKMFENIKNNNEYKLANLSIEQIREYWWALNRDQVWKALTCGAPNNAKYFRQTCGSKENTATLTPSHCRCGDGGKPKAGNGDVNIVPTYFDYVPQYLRWFQEWAEDFCRKKNKKIKDVKRNCRGEKDGEKFCSFNGYDCEDTISKIGKYVIGIDCTNCSVWCRMYESWIDNQKKEFLKQKTKYLIEISNSTKPEVQLNNNYEGYDKQFYEKFKNKYSTADKFLKLINNEIECKNISDEEGKIDFDKGVDNTFSRSKYCQRCPECGVVCDGNECTPRQQNHEKCKKESKKVRKKEAKTTNIEFLFNDKEGDDIVKKLNAFFYPTVPDNKKKKGIEEWQCSHYYDNDNECVTKNNGKDVKGDTKTMPFVDFFQFWVTHLLNDAIEWRKEISKYLNNNPSSKCDNRCKRYCRFFKKWVEQKKIEWAQIKEHYTYETDFKGFKPYNILESILEEKFLDDIKRAYGNAEAIDRILNLKKEHESNKDENIAKAIYAIDVLLDDELKESNKCTEENPTFDPTNEHPDNEDSDDEEDETPPERDNPCAERNGSNTKHPAIANQIAHQMHDDALAEASKRGLSKLKGNALEGKYLGSGKEHKLKNICGITKDHSNCTNLSNEPCNGKDRINEMFKIEQGWKNGTFVNETHTDTYMPPRRQHFCTSNLEYIETDKKPLDGTVPGDAKVINDSFLGDVLLSAKSEAKFIIDKYRNAPDGFKDEETICRALRYSFADLGDIIKGTDLWDKDEGSKKMQGHLKKIFYKIKEKHPGVQEKYNSDNDYNKYINLRKDWWEANRKDVWKAMQCELKDLKKSDGDCHYNSRGTPLDDYIPQRLRWMTEWAEWYCKVQKKEYGELVKGCKECKNKNDGGKECMNGSDECRKCKEACEGYNKEIKKWEQQWKQIEPKYLILYLLAKIDARNPGPSFYSGYEKDKPVVAFLQELQKVTGDTKPATIATSNPTITPYSTAEGYIHQEAYIGDCKIQTDFCEKKKGGKEKNEKYVFKDKQHDQDTPCNCDKPPKKDACEIVEGILNGKSAADDIDGCRQKEDRTNSYPLWKCDKRLVHEDGVCMPPRRQKLCLYYLAHESETKNIQTQDHLRDAFIRCAAAETFVSWKYYKSKNNNGENTLDEQLKKGYIPEEFLRSMFYTYGDYRDIFFDTDISAKTPDGHVKGAIDCIGKFFSKYDAKSPGNLSRQQWWEKYGGHIWEGMLCALTHEIGDEKKKEIKNKYSYDQLKKTSNGTPFLEEFAKIPQFLRWFTEWGDRFCIEQTKQLATLQKACQDYECNEENMDEKKKKCEDACKEYQKWLKDWKTQYEKQNSKFMTDKHKYNDPDVKKSTHAYEYLSKKLKSICQNGTTTDKCDYNCMENASRQPQTSACSQEQQQQNKSSTENNYPEAFDCPPKEIADKCNCPKLPEPKYCVDKTAYDIRKDAETKVKNIDDSMKGKGNDFNSECNKVQKNDAGTGEESCKFENTYKNSLNKISNKCEGKGMNRLKIDQEWNSKYIKDIGKHLCIPPRREYICLHDLNTLMASTIHDRNDLLKKIQDIAKIEGDDIIKKLLPQYPCNEDVICKAMKYSFADLGDIIRGRDMLLGINSVNAYETTLKVIFEKIKTKWENENYTKNKGKYPDLPSFRSAWWDANRKEIWKAMTCNAPYDAKIYITKEGGYISPLTSTKNHCGHNDDPPDYDYIPQPLRWISEWSEQFCLYQKHLLESMKNCENCKKKNKNADCEQTKYGSCVDCKKKCEKYKKFVENWKAQFEIQKKAYKEIYKKATTSNGRYFNGIDENTKNFVKELDKNCKTDENKSVDTVDKYLEGGSVCRRFKFGNTQSNHPNYAFHNTPLSYVDHCECAKKYDPLDECPVDKDECKKYGPIPCNVKYYNENEHIWDNRLLKDPLGKNFGALIPPRRKNLCFTNIIYNCRKIRNETTFKEYILKASKSEAKRLSSFYKDNNIKALQSIKYSFADIGNIIKGDDIVNDTLAERMNYILNKINIIKNDDFQNIQRSNWWNKNKSHIWHVMLCGYKEANASVQISDENCSVPTIETDPQFLRWMTEWAEYFCKKKKKKDVTEEIDLCKKQLTIKQYTSVRDINDGPCYKVLEKYNHWLHNRNNEWKNLKIKYEADYKENSSSTPMPENADEYTLIQEEHAVQIHLIKVTQNHPHLYPRLRLHHLYIQPSLRTNRSIVIF</sequence>
<feature type="compositionally biased region" description="Acidic residues" evidence="2">
    <location>
        <begin position="723"/>
        <end position="732"/>
    </location>
</feature>
<feature type="compositionally biased region" description="Low complexity" evidence="2">
    <location>
        <begin position="1567"/>
        <end position="1580"/>
    </location>
</feature>
<feature type="domain" description="Duffy-binding-like" evidence="6">
    <location>
        <begin position="1890"/>
        <end position="2014"/>
    </location>
</feature>
<dbReference type="Pfam" id="PF15447">
    <property type="entry name" value="NTS"/>
    <property type="match status" value="1"/>
</dbReference>
<dbReference type="FunFam" id="1.20.58.830:FF:000021">
    <property type="entry name" value="Erythrocyte membrane protein 1, PfEMP1"/>
    <property type="match status" value="1"/>
</dbReference>
<feature type="region of interest" description="Disordered" evidence="2">
    <location>
        <begin position="1567"/>
        <end position="1587"/>
    </location>
</feature>